<feature type="compositionally biased region" description="Acidic residues" evidence="1">
    <location>
        <begin position="380"/>
        <end position="393"/>
    </location>
</feature>
<feature type="compositionally biased region" description="Polar residues" evidence="1">
    <location>
        <begin position="54"/>
        <end position="65"/>
    </location>
</feature>
<dbReference type="OrthoDB" id="2757121at2759"/>
<proteinExistence type="predicted"/>
<reference evidence="2 3" key="1">
    <citation type="journal article" date="2016" name="Mol. Biol. Evol.">
        <title>Comparative Genomics of Early-Diverging Mushroom-Forming Fungi Provides Insights into the Origins of Lignocellulose Decay Capabilities.</title>
        <authorList>
            <person name="Nagy L.G."/>
            <person name="Riley R."/>
            <person name="Tritt A."/>
            <person name="Adam C."/>
            <person name="Daum C."/>
            <person name="Floudas D."/>
            <person name="Sun H."/>
            <person name="Yadav J.S."/>
            <person name="Pangilinan J."/>
            <person name="Larsson K.H."/>
            <person name="Matsuura K."/>
            <person name="Barry K."/>
            <person name="Labutti K."/>
            <person name="Kuo R."/>
            <person name="Ohm R.A."/>
            <person name="Bhattacharya S.S."/>
            <person name="Shirouzu T."/>
            <person name="Yoshinaga Y."/>
            <person name="Martin F.M."/>
            <person name="Grigoriev I.V."/>
            <person name="Hibbett D.S."/>
        </authorList>
    </citation>
    <scope>NUCLEOTIDE SEQUENCE [LARGE SCALE GENOMIC DNA]</scope>
    <source>
        <strain evidence="2 3">HHB14362 ss-1</strain>
    </source>
</reference>
<feature type="compositionally biased region" description="Polar residues" evidence="1">
    <location>
        <begin position="329"/>
        <end position="338"/>
    </location>
</feature>
<evidence type="ECO:0000313" key="2">
    <source>
        <dbReference type="EMBL" id="KZT30216.1"/>
    </source>
</evidence>
<feature type="region of interest" description="Disordered" evidence="1">
    <location>
        <begin position="253"/>
        <end position="408"/>
    </location>
</feature>
<dbReference type="InParanoid" id="A0A165VUM0"/>
<evidence type="ECO:0000313" key="3">
    <source>
        <dbReference type="Proteomes" id="UP000076761"/>
    </source>
</evidence>
<keyword evidence="3" id="KW-1185">Reference proteome</keyword>
<accession>A0A165VUM0</accession>
<feature type="compositionally biased region" description="Low complexity" evidence="1">
    <location>
        <begin position="66"/>
        <end position="87"/>
    </location>
</feature>
<evidence type="ECO:0000256" key="1">
    <source>
        <dbReference type="SAM" id="MobiDB-lite"/>
    </source>
</evidence>
<feature type="compositionally biased region" description="Polar residues" evidence="1">
    <location>
        <begin position="192"/>
        <end position="205"/>
    </location>
</feature>
<protein>
    <submittedName>
        <fullName evidence="2">Uncharacterized protein</fullName>
    </submittedName>
</protein>
<feature type="region of interest" description="Disordered" evidence="1">
    <location>
        <begin position="1"/>
        <end position="22"/>
    </location>
</feature>
<feature type="compositionally biased region" description="Polar residues" evidence="1">
    <location>
        <begin position="123"/>
        <end position="141"/>
    </location>
</feature>
<dbReference type="EMBL" id="KV425552">
    <property type="protein sequence ID" value="KZT30216.1"/>
    <property type="molecule type" value="Genomic_DNA"/>
</dbReference>
<feature type="compositionally biased region" description="Low complexity" evidence="1">
    <location>
        <begin position="299"/>
        <end position="328"/>
    </location>
</feature>
<organism evidence="2 3">
    <name type="scientific">Neolentinus lepideus HHB14362 ss-1</name>
    <dbReference type="NCBI Taxonomy" id="1314782"/>
    <lineage>
        <taxon>Eukaryota</taxon>
        <taxon>Fungi</taxon>
        <taxon>Dikarya</taxon>
        <taxon>Basidiomycota</taxon>
        <taxon>Agaricomycotina</taxon>
        <taxon>Agaricomycetes</taxon>
        <taxon>Gloeophyllales</taxon>
        <taxon>Gloeophyllaceae</taxon>
        <taxon>Neolentinus</taxon>
    </lineage>
</organism>
<feature type="compositionally biased region" description="Polar residues" evidence="1">
    <location>
        <begin position="253"/>
        <end position="292"/>
    </location>
</feature>
<sequence length="408" mass="43480">MASNRTARTPAEGDSTIQRPALKHSFYVSRSNPADALLEPSSSALLGLPESRHSTLPTADTTSYNAPPWTQPSPSSTSDSSARSAGSMIPPTSSFYDPDQAVPHEGQNYQQWIDAFHQGQMQYGGNVPNQVTAPSYQQGPSHSGELHPPVHPGPQMQSQYPYVPNSHYAPSPSHGFDQDPYLARSERRGTITGPNVVSRTQNVQGAPSAGDASANTLYGAISYQPEYQTPNRSPNSPAFYFQMNEYSRLPENQQASFTPSTQHTPDPMSASTNYTPSSSYAELHQSSVSPPGSTWVDDSVQSVPSSRSGKSVPSTSTSTSSQSFARSQQVPQINTNTGAPPRVPGGESTRAGPMTGKRARGSAPSAPVRGRKRTRKEGGEPVDDSDSSSDEEIGAQSGRGATGRPTRL</sequence>
<name>A0A165VUM0_9AGAM</name>
<dbReference type="Proteomes" id="UP000076761">
    <property type="component" value="Unassembled WGS sequence"/>
</dbReference>
<feature type="region of interest" description="Disordered" evidence="1">
    <location>
        <begin position="123"/>
        <end position="211"/>
    </location>
</feature>
<gene>
    <name evidence="2" type="ORF">NEOLEDRAFT_1174530</name>
</gene>
<dbReference type="AlphaFoldDB" id="A0A165VUM0"/>
<feature type="region of interest" description="Disordered" evidence="1">
    <location>
        <begin position="47"/>
        <end position="103"/>
    </location>
</feature>